<dbReference type="Gene3D" id="3.90.25.10">
    <property type="entry name" value="UDP-galactose 4-epimerase, domain 1"/>
    <property type="match status" value="1"/>
</dbReference>
<dbReference type="GO" id="GO:0005829">
    <property type="term" value="C:cytosol"/>
    <property type="evidence" value="ECO:0007669"/>
    <property type="project" value="TreeGrafter"/>
</dbReference>
<evidence type="ECO:0000259" key="3">
    <source>
        <dbReference type="Pfam" id="PF04321"/>
    </source>
</evidence>
<proteinExistence type="inferred from homology"/>
<accession>A0A1G2BB56</accession>
<comment type="similarity">
    <text evidence="1 2">Belongs to the dTDP-4-dehydrorhamnose reductase family.</text>
</comment>
<dbReference type="PANTHER" id="PTHR10491">
    <property type="entry name" value="DTDP-4-DEHYDRORHAMNOSE REDUCTASE"/>
    <property type="match status" value="1"/>
</dbReference>
<evidence type="ECO:0000313" key="5">
    <source>
        <dbReference type="Proteomes" id="UP000176420"/>
    </source>
</evidence>
<feature type="domain" description="RmlD-like substrate binding" evidence="3">
    <location>
        <begin position="6"/>
        <end position="285"/>
    </location>
</feature>
<dbReference type="Gene3D" id="3.40.50.720">
    <property type="entry name" value="NAD(P)-binding Rossmann-like Domain"/>
    <property type="match status" value="1"/>
</dbReference>
<dbReference type="SUPFAM" id="SSF51735">
    <property type="entry name" value="NAD(P)-binding Rossmann-fold domains"/>
    <property type="match status" value="1"/>
</dbReference>
<comment type="pathway">
    <text evidence="2">Carbohydrate biosynthesis; dTDP-L-rhamnose biosynthesis.</text>
</comment>
<dbReference type="EC" id="1.1.1.133" evidence="2"/>
<dbReference type="NCBIfam" id="TIGR01214">
    <property type="entry name" value="rmlD"/>
    <property type="match status" value="1"/>
</dbReference>
<dbReference type="EMBL" id="MHKI01000027">
    <property type="protein sequence ID" value="OGY85829.1"/>
    <property type="molecule type" value="Genomic_DNA"/>
</dbReference>
<dbReference type="GO" id="GO:0008831">
    <property type="term" value="F:dTDP-4-dehydrorhamnose reductase activity"/>
    <property type="evidence" value="ECO:0007669"/>
    <property type="project" value="UniProtKB-EC"/>
</dbReference>
<dbReference type="Proteomes" id="UP000176420">
    <property type="component" value="Unassembled WGS sequence"/>
</dbReference>
<dbReference type="InterPro" id="IPR005913">
    <property type="entry name" value="dTDP_dehydrorham_reduct"/>
</dbReference>
<dbReference type="UniPathway" id="UPA00124"/>
<evidence type="ECO:0000256" key="2">
    <source>
        <dbReference type="RuleBase" id="RU364082"/>
    </source>
</evidence>
<organism evidence="4 5">
    <name type="scientific">Candidatus Kerfeldbacteria bacterium RIFOXYB2_FULL_38_14</name>
    <dbReference type="NCBI Taxonomy" id="1798547"/>
    <lineage>
        <taxon>Bacteria</taxon>
        <taxon>Candidatus Kerfeldiibacteriota</taxon>
    </lineage>
</organism>
<dbReference type="InterPro" id="IPR036291">
    <property type="entry name" value="NAD(P)-bd_dom_sf"/>
</dbReference>
<protein>
    <recommendedName>
        <fullName evidence="2">dTDP-4-dehydrorhamnose reductase</fullName>
        <ecNumber evidence="2">1.1.1.133</ecNumber>
    </recommendedName>
</protein>
<evidence type="ECO:0000256" key="1">
    <source>
        <dbReference type="ARBA" id="ARBA00010944"/>
    </source>
</evidence>
<dbReference type="AlphaFoldDB" id="A0A1G2BB56"/>
<dbReference type="InterPro" id="IPR029903">
    <property type="entry name" value="RmlD-like-bd"/>
</dbReference>
<dbReference type="Pfam" id="PF04321">
    <property type="entry name" value="RmlD_sub_bind"/>
    <property type="match status" value="1"/>
</dbReference>
<comment type="caution">
    <text evidence="4">The sequence shown here is derived from an EMBL/GenBank/DDBJ whole genome shotgun (WGS) entry which is preliminary data.</text>
</comment>
<dbReference type="GO" id="GO:0019305">
    <property type="term" value="P:dTDP-rhamnose biosynthetic process"/>
    <property type="evidence" value="ECO:0007669"/>
    <property type="project" value="UniProtKB-UniPathway"/>
</dbReference>
<name>A0A1G2BB56_9BACT</name>
<keyword evidence="2" id="KW-0521">NADP</keyword>
<gene>
    <name evidence="4" type="ORF">A2319_05740</name>
</gene>
<comment type="function">
    <text evidence="2">Catalyzes the reduction of dTDP-6-deoxy-L-lyxo-4-hexulose to yield dTDP-L-rhamnose.</text>
</comment>
<evidence type="ECO:0000313" key="4">
    <source>
        <dbReference type="EMBL" id="OGY85829.1"/>
    </source>
</evidence>
<sequence length="286" mass="32306">MLNSPIIILGGNGMLGQYLAKTFIDLKPLVWDRNQLDITDPMAVAEKLTNVQPQIVINAAAYNDVDNAETEEGYKLACRINAEAPHYLAEVCQKIDSVLVHYSTDYVFAGTARTGYKETAKPHPQNKYGKSKYLGEKKVLESKAQAYVIRTSRLFGKSGKGEMAKKNFVDSMLELAKTKKSIEVVDAEYSSPTYTKDLADTTRLILENRSTYQPGIYHISNKGDCTWYELAQYLFNQLGIQTELTPIKAELFSRPAVRPEFSMLLNTKLPPLRSWRESLKEYLAEK</sequence>
<dbReference type="CDD" id="cd05254">
    <property type="entry name" value="dTDP_HR_like_SDR_e"/>
    <property type="match status" value="1"/>
</dbReference>
<reference evidence="4 5" key="1">
    <citation type="journal article" date="2016" name="Nat. Commun.">
        <title>Thousands of microbial genomes shed light on interconnected biogeochemical processes in an aquifer system.</title>
        <authorList>
            <person name="Anantharaman K."/>
            <person name="Brown C.T."/>
            <person name="Hug L.A."/>
            <person name="Sharon I."/>
            <person name="Castelle C.J."/>
            <person name="Probst A.J."/>
            <person name="Thomas B.C."/>
            <person name="Singh A."/>
            <person name="Wilkins M.J."/>
            <person name="Karaoz U."/>
            <person name="Brodie E.L."/>
            <person name="Williams K.H."/>
            <person name="Hubbard S.S."/>
            <person name="Banfield J.F."/>
        </authorList>
    </citation>
    <scope>NUCLEOTIDE SEQUENCE [LARGE SCALE GENOMIC DNA]</scope>
</reference>
<dbReference type="PANTHER" id="PTHR10491:SF4">
    <property type="entry name" value="METHIONINE ADENOSYLTRANSFERASE 2 SUBUNIT BETA"/>
    <property type="match status" value="1"/>
</dbReference>
<keyword evidence="2" id="KW-0560">Oxidoreductase</keyword>